<sequence length="606" mass="69318">MASISLPAAQTIVGQVLSPTIEPIPPTDPEVIMISLVGVFIMENYFGCLSSPPDYSGLEDDTPFVHSKALLECAKKSLLELATERVEHWQRVIIALESVCQPYNVLRSTFHRYFGAIHQALLMIQDVNMPLLTLRSESEEELYKDYLLVLYTIQEYPLSSQLNLDKLTSQLKGLLKKIRDAESAEGTSLSASPLACLIDLLIVSHTIEDIECAENNLKALVAIEERLAALSPKDNLEYAINLVFSTHLLGFPYFMLRFCRLQLHLFASDYMSIYRELSLIGCHSNALEFLILANQVEMAKSLLLTRLSTTLQTCYNNAGNLFAGFPDTITREKAYSSIVLTSAKEPFLHYLLLLAELTDNYLAMRFVLSKTSKHKFRAASDLGLWYLNSYQETHEIETLQMSLKYYMQALRHTPTNIAVRDRCGTLYLLLARRTYGENKKNRYLEKAYKLCRSLCDSTSEQYKFYHTLGIITLERGHVSEALCHLYSACRAAVSCDQIDKGPFLTYLSAIHRLPEASCHRFNIQELSLVIRFLWEFQERMCTHIDSRNLILVGSLVFRAMRLFPKVKQSKTFATSFYNWEKLSQKIENAILHMYIVAIRKEINFKN</sequence>
<dbReference type="AlphaFoldDB" id="A0A132NPJ8"/>
<dbReference type="VEuPathDB" id="GiardiaDB:QR46_4127"/>
<dbReference type="OrthoDB" id="10302395at2759"/>
<dbReference type="Proteomes" id="UP000070089">
    <property type="component" value="Unassembled WGS sequence"/>
</dbReference>
<dbReference type="InterPro" id="IPR011990">
    <property type="entry name" value="TPR-like_helical_dom_sf"/>
</dbReference>
<dbReference type="Gene3D" id="1.25.40.10">
    <property type="entry name" value="Tetratricopeptide repeat domain"/>
    <property type="match status" value="1"/>
</dbReference>
<comment type="caution">
    <text evidence="1">The sequence shown here is derived from an EMBL/GenBank/DDBJ whole genome shotgun (WGS) entry which is preliminary data.</text>
</comment>
<accession>A0A132NPJ8</accession>
<protein>
    <submittedName>
        <fullName evidence="1">Uncharacterized protein</fullName>
    </submittedName>
</protein>
<gene>
    <name evidence="1" type="ORF">QR46_4127</name>
</gene>
<evidence type="ECO:0000313" key="2">
    <source>
        <dbReference type="Proteomes" id="UP000070089"/>
    </source>
</evidence>
<proteinExistence type="predicted"/>
<reference evidence="1 2" key="1">
    <citation type="journal article" date="2015" name="Mol. Biochem. Parasitol.">
        <title>Identification of polymorphic genes for use in assemblage B genotyping assays through comparative genomics of multiple assemblage B Giardia duodenalis isolates.</title>
        <authorList>
            <person name="Wielinga C."/>
            <person name="Thompson R.C."/>
            <person name="Monis P."/>
            <person name="Ryan U."/>
        </authorList>
    </citation>
    <scope>NUCLEOTIDE SEQUENCE [LARGE SCALE GENOMIC DNA]</scope>
    <source>
        <strain evidence="1 2">BAH15c1</strain>
    </source>
</reference>
<organism evidence="1 2">
    <name type="scientific">Giardia duodenalis assemblage B</name>
    <dbReference type="NCBI Taxonomy" id="1394984"/>
    <lineage>
        <taxon>Eukaryota</taxon>
        <taxon>Metamonada</taxon>
        <taxon>Diplomonadida</taxon>
        <taxon>Hexamitidae</taxon>
        <taxon>Giardiinae</taxon>
        <taxon>Giardia</taxon>
    </lineage>
</organism>
<evidence type="ECO:0000313" key="1">
    <source>
        <dbReference type="EMBL" id="KWX11918.1"/>
    </source>
</evidence>
<name>A0A132NPJ8_GIAIN</name>
<dbReference type="EMBL" id="JXTI01000148">
    <property type="protein sequence ID" value="KWX11918.1"/>
    <property type="molecule type" value="Genomic_DNA"/>
</dbReference>